<gene>
    <name evidence="2" type="ordered locus">FRAAL5502</name>
</gene>
<dbReference type="PROSITE" id="PS50943">
    <property type="entry name" value="HTH_CROC1"/>
    <property type="match status" value="1"/>
</dbReference>
<dbReference type="CDD" id="cd00093">
    <property type="entry name" value="HTH_XRE"/>
    <property type="match status" value="1"/>
</dbReference>
<dbReference type="HOGENOM" id="CLU_055817_1_1_11"/>
<keyword evidence="3" id="KW-1185">Reference proteome</keyword>
<reference evidence="2 3" key="1">
    <citation type="journal article" date="2007" name="Genome Res.">
        <title>Genome characteristics of facultatively symbiotic Frankia sp. strains reflect host range and host plant biogeography.</title>
        <authorList>
            <person name="Normand P."/>
            <person name="Lapierre P."/>
            <person name="Tisa L.S."/>
            <person name="Gogarten J.P."/>
            <person name="Alloisio N."/>
            <person name="Bagnarol E."/>
            <person name="Bassi C.A."/>
            <person name="Berry A.M."/>
            <person name="Bickhart D.M."/>
            <person name="Choisne N."/>
            <person name="Couloux A."/>
            <person name="Cournoyer B."/>
            <person name="Cruveiller S."/>
            <person name="Daubin V."/>
            <person name="Demange N."/>
            <person name="Francino M.P."/>
            <person name="Goltsman E."/>
            <person name="Huang Y."/>
            <person name="Kopp O.R."/>
            <person name="Labarre L."/>
            <person name="Lapidus A."/>
            <person name="Lavire C."/>
            <person name="Marechal J."/>
            <person name="Martinez M."/>
            <person name="Mastronunzio J.E."/>
            <person name="Mullin B.C."/>
            <person name="Niemann J."/>
            <person name="Pujic P."/>
            <person name="Rawnsley T."/>
            <person name="Rouy Z."/>
            <person name="Schenowitz C."/>
            <person name="Sellstedt A."/>
            <person name="Tavares F."/>
            <person name="Tomkins J.P."/>
            <person name="Vallenet D."/>
            <person name="Valverde C."/>
            <person name="Wall L.G."/>
            <person name="Wang Y."/>
            <person name="Medigue C."/>
            <person name="Benson D.R."/>
        </authorList>
    </citation>
    <scope>NUCLEOTIDE SEQUENCE [LARGE SCALE GENOMIC DNA]</scope>
    <source>
        <strain evidence="3">DSM 45986 / CECT 9034 / ACN14a</strain>
    </source>
</reference>
<organism evidence="2 3">
    <name type="scientific">Frankia alni (strain DSM 45986 / CECT 9034 / ACN14a)</name>
    <dbReference type="NCBI Taxonomy" id="326424"/>
    <lineage>
        <taxon>Bacteria</taxon>
        <taxon>Bacillati</taxon>
        <taxon>Actinomycetota</taxon>
        <taxon>Actinomycetes</taxon>
        <taxon>Frankiales</taxon>
        <taxon>Frankiaceae</taxon>
        <taxon>Frankia</taxon>
    </lineage>
</organism>
<dbReference type="EMBL" id="CT573213">
    <property type="protein sequence ID" value="CAJ64135.1"/>
    <property type="molecule type" value="Genomic_DNA"/>
</dbReference>
<accession>Q0REH5</accession>
<keyword evidence="2" id="KW-0238">DNA-binding</keyword>
<name>Q0REH5_FRAAA</name>
<evidence type="ECO:0000313" key="3">
    <source>
        <dbReference type="Proteomes" id="UP000000657"/>
    </source>
</evidence>
<dbReference type="GO" id="GO:0003677">
    <property type="term" value="F:DNA binding"/>
    <property type="evidence" value="ECO:0007669"/>
    <property type="project" value="UniProtKB-KW"/>
</dbReference>
<dbReference type="eggNOG" id="COG1396">
    <property type="taxonomic scope" value="Bacteria"/>
</dbReference>
<protein>
    <submittedName>
        <fullName evidence="2">DNA-binding protein</fullName>
    </submittedName>
</protein>
<dbReference type="STRING" id="326424.FRAAL5502"/>
<dbReference type="InterPro" id="IPR043917">
    <property type="entry name" value="DUF5753"/>
</dbReference>
<dbReference type="Pfam" id="PF13560">
    <property type="entry name" value="HTH_31"/>
    <property type="match status" value="1"/>
</dbReference>
<evidence type="ECO:0000259" key="1">
    <source>
        <dbReference type="PROSITE" id="PS50943"/>
    </source>
</evidence>
<dbReference type="Proteomes" id="UP000000657">
    <property type="component" value="Chromosome"/>
</dbReference>
<dbReference type="AlphaFoldDB" id="Q0REH5"/>
<dbReference type="KEGG" id="fal:FRAAL5502"/>
<dbReference type="OrthoDB" id="5177725at2"/>
<proteinExistence type="predicted"/>
<dbReference type="Pfam" id="PF19054">
    <property type="entry name" value="DUF5753"/>
    <property type="match status" value="1"/>
</dbReference>
<sequence>MTQRDAATGLDWSPSKLIRIENGSVGITPVDLRALLGLYGVTDNDRIESLVEMARASRRSGWGEYKDVLSREFLIYLENEASASAIRQTEPLLVPGLLQTEEYGRALLRSGTIGRDNAAFVDRAWEVRLSRQEILEQTDRPEMVFILDEAAIRRQVGGAGVMRRQLEYLRALARDGRAEIAAIPFSAGAHQGMRGPFTILEFAEPEDDPVLYFENSLGDTINRDDTELTSQYLTTFLELQELAVSGPAFEDMIDRAVAEMTGAIEVSVPRPVSSTT</sequence>
<feature type="domain" description="HTH cro/C1-type" evidence="1">
    <location>
        <begin position="1"/>
        <end position="46"/>
    </location>
</feature>
<evidence type="ECO:0000313" key="2">
    <source>
        <dbReference type="EMBL" id="CAJ64135.1"/>
    </source>
</evidence>
<dbReference type="InterPro" id="IPR001387">
    <property type="entry name" value="Cro/C1-type_HTH"/>
</dbReference>